<accession>S3D2V5</accession>
<dbReference type="InterPro" id="IPR012312">
    <property type="entry name" value="Hemerythrin-like"/>
</dbReference>
<feature type="domain" description="Hemerythrin-like" evidence="1">
    <location>
        <begin position="43"/>
        <end position="162"/>
    </location>
</feature>
<dbReference type="AlphaFoldDB" id="S3D2V5"/>
<dbReference type="Gene3D" id="1.20.120.520">
    <property type="entry name" value="nmb1532 protein domain like"/>
    <property type="match status" value="1"/>
</dbReference>
<dbReference type="Proteomes" id="UP000016922">
    <property type="component" value="Unassembled WGS sequence"/>
</dbReference>
<dbReference type="InterPro" id="IPR053206">
    <property type="entry name" value="Dimeric_xanthone_biosynth"/>
</dbReference>
<evidence type="ECO:0000259" key="1">
    <source>
        <dbReference type="Pfam" id="PF01814"/>
    </source>
</evidence>
<keyword evidence="3" id="KW-1185">Reference proteome</keyword>
<dbReference type="OrthoDB" id="58416at2759"/>
<dbReference type="HOGENOM" id="CLU_066708_0_1_1"/>
<dbReference type="eggNOG" id="ENOG502SKMW">
    <property type="taxonomic scope" value="Eukaryota"/>
</dbReference>
<proteinExistence type="predicted"/>
<organism evidence="2 3">
    <name type="scientific">Glarea lozoyensis (strain ATCC 20868 / MF5171)</name>
    <dbReference type="NCBI Taxonomy" id="1116229"/>
    <lineage>
        <taxon>Eukaryota</taxon>
        <taxon>Fungi</taxon>
        <taxon>Dikarya</taxon>
        <taxon>Ascomycota</taxon>
        <taxon>Pezizomycotina</taxon>
        <taxon>Leotiomycetes</taxon>
        <taxon>Helotiales</taxon>
        <taxon>Helotiaceae</taxon>
        <taxon>Glarea</taxon>
    </lineage>
</organism>
<dbReference type="GeneID" id="19461346"/>
<evidence type="ECO:0000313" key="3">
    <source>
        <dbReference type="Proteomes" id="UP000016922"/>
    </source>
</evidence>
<name>S3D2V5_GLAL2</name>
<gene>
    <name evidence="2" type="ORF">GLAREA_02288</name>
</gene>
<dbReference type="EMBL" id="KE145371">
    <property type="protein sequence ID" value="EPE26376.1"/>
    <property type="molecule type" value="Genomic_DNA"/>
</dbReference>
<dbReference type="RefSeq" id="XP_008087695.1">
    <property type="nucleotide sequence ID" value="XM_008089504.1"/>
</dbReference>
<sequence>MQAKPTAPWADTPFSLIPTPGGSIPVSKLSPATFMAQEMACAHNGMIRALNSIYNQCIYVKKPQDIRDLLLYSKFWCDWIHEHHDEEEKLLFPAIERITKVDGIMEKNVAQHEAFMPGLEEFQRYAETTKPELYDGQQLRDIIDKFGSKLTVHLTEEIETLLGLESYDGPVLKEAYIKFDLELRKGDKSILFPIVLGTSDRNYADWPELPGIIQSVVHY</sequence>
<dbReference type="CDD" id="cd12108">
    <property type="entry name" value="Hr-like"/>
    <property type="match status" value="1"/>
</dbReference>
<evidence type="ECO:0000313" key="2">
    <source>
        <dbReference type="EMBL" id="EPE26376.1"/>
    </source>
</evidence>
<dbReference type="OMA" id="HAGTWHF"/>
<reference evidence="2 3" key="1">
    <citation type="journal article" date="2013" name="BMC Genomics">
        <title>Genomics-driven discovery of the pneumocandin biosynthetic gene cluster in the fungus Glarea lozoyensis.</title>
        <authorList>
            <person name="Chen L."/>
            <person name="Yue Q."/>
            <person name="Zhang X."/>
            <person name="Xiang M."/>
            <person name="Wang C."/>
            <person name="Li S."/>
            <person name="Che Y."/>
            <person name="Ortiz-Lopez F.J."/>
            <person name="Bills G.F."/>
            <person name="Liu X."/>
            <person name="An Z."/>
        </authorList>
    </citation>
    <scope>NUCLEOTIDE SEQUENCE [LARGE SCALE GENOMIC DNA]</scope>
    <source>
        <strain evidence="3">ATCC 20868 / MF5171</strain>
    </source>
</reference>
<dbReference type="PANTHER" id="PTHR38048">
    <property type="entry name" value="EXPRESSED PROTEIN"/>
    <property type="match status" value="1"/>
</dbReference>
<dbReference type="Pfam" id="PF01814">
    <property type="entry name" value="Hemerythrin"/>
    <property type="match status" value="1"/>
</dbReference>
<protein>
    <recommendedName>
        <fullName evidence="1">Hemerythrin-like domain-containing protein</fullName>
    </recommendedName>
</protein>
<dbReference type="PANTHER" id="PTHR38048:SF2">
    <property type="entry name" value="HEMERYTHRIN-LIKE DOMAIN-CONTAINING PROTEIN"/>
    <property type="match status" value="1"/>
</dbReference>
<dbReference type="KEGG" id="glz:GLAREA_02288"/>